<accession>A0AA37SXX3</accession>
<dbReference type="Proteomes" id="UP001156601">
    <property type="component" value="Unassembled WGS sequence"/>
</dbReference>
<sequence length="343" mass="39586">MAHSNRLTKRYLEHLVSDQEELYKQGFTPLLRYLDANAPLAERIGYSVSPKQDALRFGQAPLLHFHSSAFTDVRFEDVNGNYKLRNSYWGLLGHNGPLPTHITEYAIERQYRIHDKTLTEFLDIFHHRFISLFYRAWADSQPAVCHDRPGADHFRQRLSVFYGQTDNPNGKEASLSFTDLNQVQQHLAGLFSQQNRSAGILSQILSEYLHQPVEIQEFEGEWYTLRNEEQSQLGYVNTRLGQDTILGNRTHQRSFNFSIIVGPLTYEEYISLIDDKSRMTNVKRLAIKHVGCEYSFSIKILLKPKQTRVTCLGKSRLGINTWCRGKLASNNQPTAAVVYQRVC</sequence>
<dbReference type="PANTHER" id="PTHR35564">
    <property type="match status" value="1"/>
</dbReference>
<comment type="caution">
    <text evidence="1">The sequence shown here is derived from an EMBL/GenBank/DDBJ whole genome shotgun (WGS) entry which is preliminary data.</text>
</comment>
<dbReference type="RefSeq" id="WP_284218220.1">
    <property type="nucleotide sequence ID" value="NZ_BSOT01000006.1"/>
</dbReference>
<protein>
    <recommendedName>
        <fullName evidence="3">Type VI secretion system protein ImpH</fullName>
    </recommendedName>
</protein>
<proteinExistence type="predicted"/>
<organism evidence="1 2">
    <name type="scientific">Agaribacter marinus</name>
    <dbReference type="NCBI Taxonomy" id="1431249"/>
    <lineage>
        <taxon>Bacteria</taxon>
        <taxon>Pseudomonadati</taxon>
        <taxon>Pseudomonadota</taxon>
        <taxon>Gammaproteobacteria</taxon>
        <taxon>Alteromonadales</taxon>
        <taxon>Alteromonadaceae</taxon>
        <taxon>Agaribacter</taxon>
    </lineage>
</organism>
<reference evidence="1" key="2">
    <citation type="submission" date="2023-01" db="EMBL/GenBank/DDBJ databases">
        <title>Draft genome sequence of Agaribacter marinus strain NBRC 110023.</title>
        <authorList>
            <person name="Sun Q."/>
            <person name="Mori K."/>
        </authorList>
    </citation>
    <scope>NUCLEOTIDE SEQUENCE</scope>
    <source>
        <strain evidence="1">NBRC 110023</strain>
    </source>
</reference>
<name>A0AA37SXX3_9ALTE</name>
<gene>
    <name evidence="1" type="ORF">GCM10007852_27940</name>
</gene>
<evidence type="ECO:0000313" key="2">
    <source>
        <dbReference type="Proteomes" id="UP001156601"/>
    </source>
</evidence>
<evidence type="ECO:0000313" key="1">
    <source>
        <dbReference type="EMBL" id="GLR71886.1"/>
    </source>
</evidence>
<dbReference type="AlphaFoldDB" id="A0AA37SXX3"/>
<dbReference type="EMBL" id="BSOT01000006">
    <property type="protein sequence ID" value="GLR71886.1"/>
    <property type="molecule type" value="Genomic_DNA"/>
</dbReference>
<dbReference type="InterPro" id="IPR010732">
    <property type="entry name" value="T6SS_TssG-like"/>
</dbReference>
<evidence type="ECO:0008006" key="3">
    <source>
        <dbReference type="Google" id="ProtNLM"/>
    </source>
</evidence>
<keyword evidence="2" id="KW-1185">Reference proteome</keyword>
<reference evidence="1" key="1">
    <citation type="journal article" date="2014" name="Int. J. Syst. Evol. Microbiol.">
        <title>Complete genome sequence of Corynebacterium casei LMG S-19264T (=DSM 44701T), isolated from a smear-ripened cheese.</title>
        <authorList>
            <consortium name="US DOE Joint Genome Institute (JGI-PGF)"/>
            <person name="Walter F."/>
            <person name="Albersmeier A."/>
            <person name="Kalinowski J."/>
            <person name="Ruckert C."/>
        </authorList>
    </citation>
    <scope>NUCLEOTIDE SEQUENCE</scope>
    <source>
        <strain evidence="1">NBRC 110023</strain>
    </source>
</reference>
<dbReference type="PANTHER" id="PTHR35564:SF4">
    <property type="entry name" value="CYTOPLASMIC PROTEIN"/>
    <property type="match status" value="1"/>
</dbReference>
<dbReference type="NCBIfam" id="TIGR03347">
    <property type="entry name" value="VI_chp_1"/>
    <property type="match status" value="1"/>
</dbReference>
<dbReference type="Pfam" id="PF06996">
    <property type="entry name" value="T6SS_TssG"/>
    <property type="match status" value="1"/>
</dbReference>